<accession>A0ABS9DDQ5</accession>
<proteinExistence type="predicted"/>
<dbReference type="Proteomes" id="UP001521137">
    <property type="component" value="Unassembled WGS sequence"/>
</dbReference>
<sequence>MTNDVKPQTLDQEEIETLLAKLLLSPDIEWINEVTNKYSAAVLLEQAIKHGVAAVLYQAWLKFDEKSQQISCIDLFKNIDNKLKLMHGFLQPVTDQVFNAFRQHNIAFVMLKGYALSHSVYSLPHIRPRTDIDILIDEKDSDRLRALLESLGFNNPRGWQPKVIIDQFSFNKEIANGIKLSLDVHLKISNDKSLQEVITFDELMHDGSRHLKNTGQLISKPYGLIHAVFHLLHHQKHGDFIKLVWYYDIKLLLENMTKSEYQTLKTLITEKKCGAVVNAVLAKVDALFTVEKIKALSTDLANVESSPKFDHLLTRPSILLVTWHNFTLVKGVAGKFLFILETFFPPKEEIYVKYGRASKWPLPLLYMRRIFGGIRRFLLK</sequence>
<evidence type="ECO:0000313" key="2">
    <source>
        <dbReference type="Proteomes" id="UP001521137"/>
    </source>
</evidence>
<dbReference type="EMBL" id="JAKGAS010000012">
    <property type="protein sequence ID" value="MCF2949884.1"/>
    <property type="molecule type" value="Genomic_DNA"/>
</dbReference>
<dbReference type="Gene3D" id="3.30.460.40">
    <property type="match status" value="1"/>
</dbReference>
<gene>
    <name evidence="1" type="ORF">L0668_17325</name>
</gene>
<organism evidence="1 2">
    <name type="scientific">Paraglaciecola algarum</name>
    <dbReference type="NCBI Taxonomy" id="3050085"/>
    <lineage>
        <taxon>Bacteria</taxon>
        <taxon>Pseudomonadati</taxon>
        <taxon>Pseudomonadota</taxon>
        <taxon>Gammaproteobacteria</taxon>
        <taxon>Alteromonadales</taxon>
        <taxon>Alteromonadaceae</taxon>
        <taxon>Paraglaciecola</taxon>
    </lineage>
</organism>
<reference evidence="1 2" key="1">
    <citation type="submission" date="2022-01" db="EMBL/GenBank/DDBJ databases">
        <title>Paraglaciecola sp. G1-23.</title>
        <authorList>
            <person name="Jin M.S."/>
            <person name="Han D.M."/>
            <person name="Kim H.M."/>
            <person name="Jeon C.O."/>
        </authorList>
    </citation>
    <scope>NUCLEOTIDE SEQUENCE [LARGE SCALE GENOMIC DNA]</scope>
    <source>
        <strain evidence="1 2">G1-23</strain>
    </source>
</reference>
<comment type="caution">
    <text evidence="1">The sequence shown here is derived from an EMBL/GenBank/DDBJ whole genome shotgun (WGS) entry which is preliminary data.</text>
</comment>
<dbReference type="Pfam" id="PF14907">
    <property type="entry name" value="NTP_transf_5"/>
    <property type="match status" value="1"/>
</dbReference>
<name>A0ABS9DDQ5_9ALTE</name>
<dbReference type="InterPro" id="IPR039498">
    <property type="entry name" value="NTP_transf_5"/>
</dbReference>
<evidence type="ECO:0000313" key="1">
    <source>
        <dbReference type="EMBL" id="MCF2949884.1"/>
    </source>
</evidence>
<protein>
    <submittedName>
        <fullName evidence="1">Nucleotidyltransferase family protein</fullName>
    </submittedName>
</protein>
<dbReference type="RefSeq" id="WP_235313988.1">
    <property type="nucleotide sequence ID" value="NZ_JAKGAS010000012.1"/>
</dbReference>
<keyword evidence="2" id="KW-1185">Reference proteome</keyword>